<name>W2SE96_CYPE1</name>
<dbReference type="RefSeq" id="XP_008711647.1">
    <property type="nucleotide sequence ID" value="XM_008713425.1"/>
</dbReference>
<organism evidence="3 4">
    <name type="scientific">Cyphellophora europaea (strain CBS 101466)</name>
    <name type="common">Phialophora europaea</name>
    <dbReference type="NCBI Taxonomy" id="1220924"/>
    <lineage>
        <taxon>Eukaryota</taxon>
        <taxon>Fungi</taxon>
        <taxon>Dikarya</taxon>
        <taxon>Ascomycota</taxon>
        <taxon>Pezizomycotina</taxon>
        <taxon>Eurotiomycetes</taxon>
        <taxon>Chaetothyriomycetidae</taxon>
        <taxon>Chaetothyriales</taxon>
        <taxon>Cyphellophoraceae</taxon>
        <taxon>Cyphellophora</taxon>
    </lineage>
</organism>
<evidence type="ECO:0000256" key="2">
    <source>
        <dbReference type="SAM" id="Phobius"/>
    </source>
</evidence>
<evidence type="ECO:0000313" key="4">
    <source>
        <dbReference type="Proteomes" id="UP000030752"/>
    </source>
</evidence>
<dbReference type="EMBL" id="KB822711">
    <property type="protein sequence ID" value="ETN46935.1"/>
    <property type="molecule type" value="Genomic_DNA"/>
</dbReference>
<feature type="transmembrane region" description="Helical" evidence="2">
    <location>
        <begin position="491"/>
        <end position="514"/>
    </location>
</feature>
<feature type="compositionally biased region" description="Polar residues" evidence="1">
    <location>
        <begin position="178"/>
        <end position="188"/>
    </location>
</feature>
<keyword evidence="2" id="KW-0472">Membrane</keyword>
<dbReference type="Proteomes" id="UP000030752">
    <property type="component" value="Unassembled WGS sequence"/>
</dbReference>
<feature type="compositionally biased region" description="Low complexity" evidence="1">
    <location>
        <begin position="246"/>
        <end position="256"/>
    </location>
</feature>
<evidence type="ECO:0000256" key="1">
    <source>
        <dbReference type="SAM" id="MobiDB-lite"/>
    </source>
</evidence>
<dbReference type="HOGENOM" id="CLU_371719_0_0_1"/>
<dbReference type="InParanoid" id="W2SE96"/>
<dbReference type="eggNOG" id="ENOG502SE67">
    <property type="taxonomic scope" value="Eukaryota"/>
</dbReference>
<feature type="region of interest" description="Disordered" evidence="1">
    <location>
        <begin position="364"/>
        <end position="407"/>
    </location>
</feature>
<proteinExistence type="predicted"/>
<dbReference type="STRING" id="1220924.W2SE96"/>
<accession>W2SE96</accession>
<feature type="compositionally biased region" description="Polar residues" evidence="1">
    <location>
        <begin position="438"/>
        <end position="449"/>
    </location>
</feature>
<feature type="compositionally biased region" description="Low complexity" evidence="1">
    <location>
        <begin position="148"/>
        <end position="158"/>
    </location>
</feature>
<feature type="compositionally biased region" description="Polar residues" evidence="1">
    <location>
        <begin position="212"/>
        <end position="229"/>
    </location>
</feature>
<keyword evidence="2" id="KW-1133">Transmembrane helix</keyword>
<feature type="compositionally biased region" description="Polar residues" evidence="1">
    <location>
        <begin position="273"/>
        <end position="282"/>
    </location>
</feature>
<dbReference type="VEuPathDB" id="FungiDB:HMPREF1541_01124"/>
<feature type="region of interest" description="Disordered" evidence="1">
    <location>
        <begin position="1"/>
        <end position="339"/>
    </location>
</feature>
<keyword evidence="2" id="KW-0812">Transmembrane</keyword>
<feature type="compositionally biased region" description="Gly residues" evidence="1">
    <location>
        <begin position="535"/>
        <end position="548"/>
    </location>
</feature>
<protein>
    <submittedName>
        <fullName evidence="3">Uncharacterized protein</fullName>
    </submittedName>
</protein>
<sequence length="748" mass="78496">MDPGSSRARGASIRLIPPDDEDPFVEPEKLQRPYTASSNAVRPDRSGLVASRAGQESFHFGFASPAAASPPSPVVGESALSPPEPSKSRFSQSTIVSPEHTRISSFAVPWHPPPDASGPRFSTDSASDAPGLLPPQEPNQSRFSRNTSSQSDSPPSQSLFAPTIDDGSSPETPRFSVPSRSHFSATTVDSPPPLPPRADRPFSPLESPPTPSQWQAFFSPQQEQYRSRFSASTTTPPEQSPPSPPSSAGSGSSNSSMDGTGPSALPSMPPQPLYTQPNRRLNSSSSSRYSHPYPTTELEVIDEDEVYNSSPPFYPPPIPWRSSSRPRTADRETQTSDSLEAGYPAGAAAAVACAAGSLSPPTLATTTLSRRNDLPPIPPLPPALLAPGSGARPISTPPQLPPLPPFNHSTSSLQRYFSYFPAPDPAATPVIGADGQPRSPNGSVVSFGSVTGPNGERFSALREQRKSRGVYWAEGTKRRQWCGLRGMTWKLWAALLTVVVLALVLLAVGLGVGLSRNRGTGDGDGNNAADDGDAAGNGNGVAGEGGGDVQPVFPAGTFDITTNLMNVSTACSNVSAAWNCAPGPTLVQGGVNASQIEMVWTITQNNVTQGAESDDGFSISSGGNPFSIRFDDAALTLREQGTENEHWGFEALVSKRVKPDVDITGRNVAVECDYDQVELAGRLFTRRQADEALADGEGSWPGAVEVDQRSSAEGACFEVSNGVRGPQVAVSAGSADCTCAYGDSGLGS</sequence>
<dbReference type="AlphaFoldDB" id="W2SE96"/>
<gene>
    <name evidence="3" type="ORF">HMPREF1541_01124</name>
</gene>
<feature type="compositionally biased region" description="Pro residues" evidence="1">
    <location>
        <begin position="375"/>
        <end position="384"/>
    </location>
</feature>
<feature type="region of interest" description="Disordered" evidence="1">
    <location>
        <begin position="428"/>
        <end position="449"/>
    </location>
</feature>
<feature type="compositionally biased region" description="Polar residues" evidence="1">
    <location>
        <begin position="138"/>
        <end position="147"/>
    </location>
</feature>
<dbReference type="OrthoDB" id="5296155at2759"/>
<feature type="region of interest" description="Disordered" evidence="1">
    <location>
        <begin position="517"/>
        <end position="548"/>
    </location>
</feature>
<reference evidence="3 4" key="1">
    <citation type="submission" date="2013-03" db="EMBL/GenBank/DDBJ databases">
        <title>The Genome Sequence of Phialophora europaea CBS 101466.</title>
        <authorList>
            <consortium name="The Broad Institute Genomics Platform"/>
            <person name="Cuomo C."/>
            <person name="de Hoog S."/>
            <person name="Gorbushina A."/>
            <person name="Walker B."/>
            <person name="Young S.K."/>
            <person name="Zeng Q."/>
            <person name="Gargeya S."/>
            <person name="Fitzgerald M."/>
            <person name="Haas B."/>
            <person name="Abouelleil A."/>
            <person name="Allen A.W."/>
            <person name="Alvarado L."/>
            <person name="Arachchi H.M."/>
            <person name="Berlin A.M."/>
            <person name="Chapman S.B."/>
            <person name="Gainer-Dewar J."/>
            <person name="Goldberg J."/>
            <person name="Griggs A."/>
            <person name="Gujja S."/>
            <person name="Hansen M."/>
            <person name="Howarth C."/>
            <person name="Imamovic A."/>
            <person name="Ireland A."/>
            <person name="Larimer J."/>
            <person name="McCowan C."/>
            <person name="Murphy C."/>
            <person name="Pearson M."/>
            <person name="Poon T.W."/>
            <person name="Priest M."/>
            <person name="Roberts A."/>
            <person name="Saif S."/>
            <person name="Shea T."/>
            <person name="Sisk P."/>
            <person name="Sykes S."/>
            <person name="Wortman J."/>
            <person name="Nusbaum C."/>
            <person name="Birren B."/>
        </authorList>
    </citation>
    <scope>NUCLEOTIDE SEQUENCE [LARGE SCALE GENOMIC DNA]</scope>
    <source>
        <strain evidence="3 4">CBS 101466</strain>
    </source>
</reference>
<evidence type="ECO:0000313" key="3">
    <source>
        <dbReference type="EMBL" id="ETN46935.1"/>
    </source>
</evidence>
<feature type="compositionally biased region" description="Pro residues" evidence="1">
    <location>
        <begin position="395"/>
        <end position="405"/>
    </location>
</feature>
<dbReference type="GeneID" id="19968463"/>
<keyword evidence="4" id="KW-1185">Reference proteome</keyword>